<evidence type="ECO:0000313" key="1">
    <source>
        <dbReference type="EMBL" id="ALB23739.1"/>
    </source>
</evidence>
<name>A0A1L6TE67_PISSA</name>
<organism evidence="1 2">
    <name type="scientific">Piscirickettsia salmonis</name>
    <dbReference type="NCBI Taxonomy" id="1238"/>
    <lineage>
        <taxon>Bacteria</taxon>
        <taxon>Pseudomonadati</taxon>
        <taxon>Pseudomonadota</taxon>
        <taxon>Gammaproteobacteria</taxon>
        <taxon>Thiotrichales</taxon>
        <taxon>Piscirickettsiaceae</taxon>
        <taxon>Piscirickettsia</taxon>
    </lineage>
</organism>
<gene>
    <name evidence="1" type="ORF">KU39_2563</name>
</gene>
<evidence type="ECO:0000313" key="2">
    <source>
        <dbReference type="Proteomes" id="UP000029558"/>
    </source>
</evidence>
<protein>
    <submittedName>
        <fullName evidence="1">Alpha-L-Rha alpha-1,3-L-rhamnosyltransferase</fullName>
    </submittedName>
</protein>
<proteinExistence type="predicted"/>
<dbReference type="RefSeq" id="WP_017377074.1">
    <property type="nucleotide sequence ID" value="NZ_CP012508.1"/>
</dbReference>
<dbReference type="OrthoDB" id="8645575at2"/>
<accession>A0A1L6TE67</accession>
<dbReference type="AlphaFoldDB" id="A0A1L6TE67"/>
<reference evidence="1 2" key="1">
    <citation type="journal article" date="2014" name="Genome Announc.">
        <title>Comparative Genome Analysis of Two Isolates of the Fish Pathogen Piscirickettsia salmonis from Different Hosts Reveals Major Differences in Virulence-Associated Secretion Systems.</title>
        <authorList>
            <person name="Bohle H."/>
            <person name="Henriquez P."/>
            <person name="Grothusen H."/>
            <person name="Navas E."/>
            <person name="Sandoval A."/>
            <person name="Bustamante F."/>
            <person name="Bustos P."/>
            <person name="Mancilla M."/>
        </authorList>
    </citation>
    <scope>NUCLEOTIDE SEQUENCE [LARGE SCALE GENOMIC DNA]</scope>
    <source>
        <strain evidence="2">B1-32597</strain>
    </source>
</reference>
<sequence length="664" mass="75912">MPYFEVDDHLKMKKIAEKPGGVTRGFIGISVNQDEEHTLFNDFREFYLKESTIDINDLDITDYDKLIKLFDVDASVIKEKITIKTTSATEVAYKAVKLKFVEYCKTERKAYLVKNDHKDPRLSWGLFNKVSNPKENFEKSKRYQELNRTSTLAADAVAFGYSLVKRDSKENKNLETFDEVFALKLARIVGFQAPDATILVKKYKNGETKFCVKTCWESNLLHGQQVSHVDAPGRFLPLMKAFADYDILGSSGQNSALIAGMGHSGTDLYVYDCGHFLSGKAITNIAQFEKNNDEHVLIGLVNLCSALPEPWLEGLLSVQQLEQLEQTRKYIISKAELSCYLLKEKRVEDYYQLIREFRDGVDSEYLGLNSEEKSLYSKHIGVVATKLKESFRNTVRSVFEENIVLIEGIQERVLQENFERLTRQVNARLSAILSEITKLGIDHDHATDEAYYNASAGFNTLCGFLKDKEFKCAEDTIAQLARDIPYISEVLEKLTETLNDPDISHVNLYDTVCRYCDLALKREVIFKKLLDIVTAPKIFDIDSIYDEFAECINEYSIFKARFSDDDRVLSLKGLFKIELKNIKARYAGKLNKENFRTLSYFIGNDFQGLQFECSEKLYAEEAESIVLMSPVAVDMPNPLSPFIQRRHSTGEMDRPSQALRAMEC</sequence>
<dbReference type="Proteomes" id="UP000029558">
    <property type="component" value="Chromosome"/>
</dbReference>
<dbReference type="EMBL" id="CP012508">
    <property type="protein sequence ID" value="ALB23739.1"/>
    <property type="molecule type" value="Genomic_DNA"/>
</dbReference>